<dbReference type="RefSeq" id="WP_055245889.1">
    <property type="nucleotide sequence ID" value="NZ_CAUWNV010000252.1"/>
</dbReference>
<protein>
    <submittedName>
        <fullName evidence="1">Uncharacterized protein</fullName>
    </submittedName>
</protein>
<organism evidence="1 2">
    <name type="scientific">Anaerotruncus colihominis</name>
    <dbReference type="NCBI Taxonomy" id="169435"/>
    <lineage>
        <taxon>Bacteria</taxon>
        <taxon>Bacillati</taxon>
        <taxon>Bacillota</taxon>
        <taxon>Clostridia</taxon>
        <taxon>Eubacteriales</taxon>
        <taxon>Oscillospiraceae</taxon>
        <taxon>Anaerotruncus</taxon>
    </lineage>
</organism>
<gene>
    <name evidence="1" type="ORF">ERS852551_03162</name>
</gene>
<dbReference type="AlphaFoldDB" id="A0A174TVD2"/>
<reference evidence="1 2" key="1">
    <citation type="submission" date="2015-09" db="EMBL/GenBank/DDBJ databases">
        <authorList>
            <consortium name="Pathogen Informatics"/>
        </authorList>
    </citation>
    <scope>NUCLEOTIDE SEQUENCE [LARGE SCALE GENOMIC DNA]</scope>
    <source>
        <strain evidence="1 2">2789STDY5834939</strain>
    </source>
</reference>
<proteinExistence type="predicted"/>
<name>A0A174TVD2_9FIRM</name>
<accession>A0A174TVD2</accession>
<evidence type="ECO:0000313" key="1">
    <source>
        <dbReference type="EMBL" id="CUQ11475.1"/>
    </source>
</evidence>
<dbReference type="Proteomes" id="UP000095765">
    <property type="component" value="Unassembled WGS sequence"/>
</dbReference>
<sequence>MADKTELKARLEFRKKALEKLRAAYLALLDGGVKSYRIDDRELTRFDLPALKNEIEEMEGELDELESLLAAGRPRKAFGVIPRDW</sequence>
<dbReference type="EMBL" id="CZBE01000027">
    <property type="protein sequence ID" value="CUQ11475.1"/>
    <property type="molecule type" value="Genomic_DNA"/>
</dbReference>
<evidence type="ECO:0000313" key="2">
    <source>
        <dbReference type="Proteomes" id="UP000095765"/>
    </source>
</evidence>